<dbReference type="InterPro" id="IPR052944">
    <property type="entry name" value="Sporulation_related"/>
</dbReference>
<protein>
    <recommendedName>
        <fullName evidence="3">DUF4367 domain-containing protein</fullName>
    </recommendedName>
</protein>
<feature type="transmembrane region" description="Helical" evidence="2">
    <location>
        <begin position="53"/>
        <end position="71"/>
    </location>
</feature>
<dbReference type="OrthoDB" id="2937252at2"/>
<dbReference type="AlphaFoldDB" id="A0A419SGT2"/>
<dbReference type="InterPro" id="IPR025377">
    <property type="entry name" value="DUF4367"/>
</dbReference>
<keyword evidence="2" id="KW-1133">Transmembrane helix</keyword>
<accession>A0A419SGT2</accession>
<evidence type="ECO:0000256" key="2">
    <source>
        <dbReference type="SAM" id="Phobius"/>
    </source>
</evidence>
<dbReference type="PANTHER" id="PTHR37507:SF2">
    <property type="entry name" value="SPORULATION PROTEIN YDCC"/>
    <property type="match status" value="1"/>
</dbReference>
<gene>
    <name evidence="4" type="ORF">BEP19_12255</name>
</gene>
<feature type="domain" description="DUF4367" evidence="3">
    <location>
        <begin position="162"/>
        <end position="252"/>
    </location>
</feature>
<comment type="caution">
    <text evidence="4">The sequence shown here is derived from an EMBL/GenBank/DDBJ whole genome shotgun (WGS) entry which is preliminary data.</text>
</comment>
<evidence type="ECO:0000259" key="3">
    <source>
        <dbReference type="Pfam" id="PF14285"/>
    </source>
</evidence>
<dbReference type="Proteomes" id="UP000284219">
    <property type="component" value="Unassembled WGS sequence"/>
</dbReference>
<evidence type="ECO:0000313" key="5">
    <source>
        <dbReference type="Proteomes" id="UP000284219"/>
    </source>
</evidence>
<keyword evidence="2" id="KW-0812">Transmembrane</keyword>
<dbReference type="PANTHER" id="PTHR37507">
    <property type="entry name" value="SPORULATION PROTEIN YDCC"/>
    <property type="match status" value="1"/>
</dbReference>
<dbReference type="EMBL" id="MCHY01000009">
    <property type="protein sequence ID" value="RKD22997.1"/>
    <property type="molecule type" value="Genomic_DNA"/>
</dbReference>
<keyword evidence="5" id="KW-1185">Reference proteome</keyword>
<keyword evidence="2" id="KW-0472">Membrane</keyword>
<feature type="compositionally biased region" description="Polar residues" evidence="1">
    <location>
        <begin position="22"/>
        <end position="39"/>
    </location>
</feature>
<evidence type="ECO:0000256" key="1">
    <source>
        <dbReference type="SAM" id="MobiDB-lite"/>
    </source>
</evidence>
<name>A0A419SGT2_9BACL</name>
<dbReference type="Pfam" id="PF14285">
    <property type="entry name" value="DUF4367"/>
    <property type="match status" value="1"/>
</dbReference>
<organism evidence="4 5">
    <name type="scientific">Ammoniphilus oxalaticus</name>
    <dbReference type="NCBI Taxonomy" id="66863"/>
    <lineage>
        <taxon>Bacteria</taxon>
        <taxon>Bacillati</taxon>
        <taxon>Bacillota</taxon>
        <taxon>Bacilli</taxon>
        <taxon>Bacillales</taxon>
        <taxon>Paenibacillaceae</taxon>
        <taxon>Aneurinibacillus group</taxon>
        <taxon>Ammoniphilus</taxon>
    </lineage>
</organism>
<reference evidence="4 5" key="1">
    <citation type="submission" date="2016-08" db="EMBL/GenBank/DDBJ databases">
        <title>Novel Firmicute Genomes.</title>
        <authorList>
            <person name="Poppleton D.I."/>
            <person name="Gribaldo S."/>
        </authorList>
    </citation>
    <scope>NUCLEOTIDE SEQUENCE [LARGE SCALE GENOMIC DNA]</scope>
    <source>
        <strain evidence="4 5">RAOx-1</strain>
    </source>
</reference>
<dbReference type="RefSeq" id="WP_120190487.1">
    <property type="nucleotide sequence ID" value="NZ_MCHY01000009.1"/>
</dbReference>
<proteinExistence type="predicted"/>
<evidence type="ECO:0000313" key="4">
    <source>
        <dbReference type="EMBL" id="RKD22997.1"/>
    </source>
</evidence>
<feature type="region of interest" description="Disordered" evidence="1">
    <location>
        <begin position="22"/>
        <end position="48"/>
    </location>
</feature>
<sequence length="252" mass="28586">MQDKNKGLERVISEILQEKINQFPSPPLSTQDSWEQFQNRQERSKSPRFHPKARIFAASVLFIISSLIFFSPQSGSAFQRLTEMFHTIQGTAAQLFVKVGDRIEGKDAPGSGEISIVEGYEVTSENMSLDEARQETAFEIILPDVIPVSAVLQEVLVIKSSEEKSNEIYLIYEGEQTTFTINEKRIEEQFGMGISVDREDTKIEELTINGRQASLLLYKNGVNQLFWTTPEFYYSIEGKLSKEEIIGIAKSM</sequence>